<organism evidence="1 3">
    <name type="scientific">Didymodactylos carnosus</name>
    <dbReference type="NCBI Taxonomy" id="1234261"/>
    <lineage>
        <taxon>Eukaryota</taxon>
        <taxon>Metazoa</taxon>
        <taxon>Spiralia</taxon>
        <taxon>Gnathifera</taxon>
        <taxon>Rotifera</taxon>
        <taxon>Eurotatoria</taxon>
        <taxon>Bdelloidea</taxon>
        <taxon>Philodinida</taxon>
        <taxon>Philodinidae</taxon>
        <taxon>Didymodactylos</taxon>
    </lineage>
</organism>
<sequence length="279" mass="32943">MLLRDADPSPSGMFIKFIPATVKLKSITVADNRFQDEDDRFRKHSTLQLLIHIEEFTQLKSLTICALVSSNIIKLIPKLGKFKCLTNLSLTFTHQRIQFIPRLGNDVEIDTKKICKMIVWKELRTLKHCRLSFPHVMCFQTTMAAPINLEYLKIRHYNINEMMALLKHVPKLKRFSVTIYTHEEQYPEYNLPSLQYLSHFTLKSRRIYEQTEYILRHMPQLKRFVFSGNSLQFVNGNMWERLIVQFLPLLQSFEFSVCVRYCGENPNLNELLLSFTTVF</sequence>
<evidence type="ECO:0000313" key="3">
    <source>
        <dbReference type="Proteomes" id="UP000663829"/>
    </source>
</evidence>
<dbReference type="AlphaFoldDB" id="A0A814P0N1"/>
<dbReference type="EMBL" id="CAJNOQ010005444">
    <property type="protein sequence ID" value="CAF1098906.1"/>
    <property type="molecule type" value="Genomic_DNA"/>
</dbReference>
<dbReference type="Gene3D" id="3.80.10.10">
    <property type="entry name" value="Ribonuclease Inhibitor"/>
    <property type="match status" value="1"/>
</dbReference>
<dbReference type="InterPro" id="IPR032675">
    <property type="entry name" value="LRR_dom_sf"/>
</dbReference>
<name>A0A814P0N1_9BILA</name>
<comment type="caution">
    <text evidence="1">The sequence shown here is derived from an EMBL/GenBank/DDBJ whole genome shotgun (WGS) entry which is preliminary data.</text>
</comment>
<reference evidence="1" key="1">
    <citation type="submission" date="2021-02" db="EMBL/GenBank/DDBJ databases">
        <authorList>
            <person name="Nowell W R."/>
        </authorList>
    </citation>
    <scope>NUCLEOTIDE SEQUENCE</scope>
</reference>
<dbReference type="SUPFAM" id="SSF52047">
    <property type="entry name" value="RNI-like"/>
    <property type="match status" value="1"/>
</dbReference>
<evidence type="ECO:0000313" key="1">
    <source>
        <dbReference type="EMBL" id="CAF1098906.1"/>
    </source>
</evidence>
<evidence type="ECO:0000313" key="2">
    <source>
        <dbReference type="EMBL" id="CAF3863964.1"/>
    </source>
</evidence>
<protein>
    <submittedName>
        <fullName evidence="1">Uncharacterized protein</fullName>
    </submittedName>
</protein>
<dbReference type="EMBL" id="CAJOBC010005444">
    <property type="protein sequence ID" value="CAF3863964.1"/>
    <property type="molecule type" value="Genomic_DNA"/>
</dbReference>
<gene>
    <name evidence="1" type="ORF">GPM918_LOCUS18645</name>
    <name evidence="2" type="ORF">SRO942_LOCUS18642</name>
</gene>
<keyword evidence="3" id="KW-1185">Reference proteome</keyword>
<dbReference type="Proteomes" id="UP000663829">
    <property type="component" value="Unassembled WGS sequence"/>
</dbReference>
<accession>A0A814P0N1</accession>
<dbReference type="Proteomes" id="UP000681722">
    <property type="component" value="Unassembled WGS sequence"/>
</dbReference>
<proteinExistence type="predicted"/>